<organism evidence="1 2">
    <name type="scientific">Bhargavaea ullalensis</name>
    <dbReference type="NCBI Taxonomy" id="1265685"/>
    <lineage>
        <taxon>Bacteria</taxon>
        <taxon>Bacillati</taxon>
        <taxon>Bacillota</taxon>
        <taxon>Bacilli</taxon>
        <taxon>Bacillales</taxon>
        <taxon>Caryophanaceae</taxon>
        <taxon>Bhargavaea</taxon>
    </lineage>
</organism>
<protein>
    <recommendedName>
        <fullName evidence="3">DUF2268 domain-containing protein</fullName>
    </recommendedName>
</protein>
<evidence type="ECO:0000313" key="1">
    <source>
        <dbReference type="EMBL" id="MET3575735.1"/>
    </source>
</evidence>
<reference evidence="1 2" key="1">
    <citation type="submission" date="2024-06" db="EMBL/GenBank/DDBJ databases">
        <title>Genomic Encyclopedia of Type Strains, Phase IV (KMG-IV): sequencing the most valuable type-strain genomes for metagenomic binning, comparative biology and taxonomic classification.</title>
        <authorList>
            <person name="Goeker M."/>
        </authorList>
    </citation>
    <scope>NUCLEOTIDE SEQUENCE [LARGE SCALE GENOMIC DNA]</scope>
    <source>
        <strain evidence="1 2">DSM 26128</strain>
    </source>
</reference>
<dbReference type="RefSeq" id="WP_354197153.1">
    <property type="nucleotide sequence ID" value="NZ_JBEPLW010000011.1"/>
</dbReference>
<dbReference type="EMBL" id="JBEPLW010000011">
    <property type="protein sequence ID" value="MET3575735.1"/>
    <property type="molecule type" value="Genomic_DNA"/>
</dbReference>
<accession>A0ABV2GBR8</accession>
<evidence type="ECO:0008006" key="3">
    <source>
        <dbReference type="Google" id="ProtNLM"/>
    </source>
</evidence>
<dbReference type="Proteomes" id="UP001549099">
    <property type="component" value="Unassembled WGS sequence"/>
</dbReference>
<sequence length="289" mass="33198">MRETVAIDNTVYEFMQRYDSGRLRTKDGLEAYFSEYPGFFEEYFPKHCPKTDERLIRAIEQYPGKIKDIEAAGQRLPEEIEKVEAAYRELTGIDPHMDHHLFVGTFGSNAFIGGKEKNDAYYALEMLSPDPDDLRLVAAHETGHVVQYRMSGEAGGETWWRHVDWSHPAVTLMSEGGALHLSKLAVPGLDQPSYTSFGTLPEEGYGFFMANKRQIKDEFLKDMDGGWTGGNEMEWFRLSGGRRHGFSRLGYYLAGEFMERRAEIRGLEPALTDWDRLTLEEEVHDYLKE</sequence>
<gene>
    <name evidence="1" type="ORF">ABID49_001641</name>
</gene>
<proteinExistence type="predicted"/>
<name>A0ABV2GBR8_9BACL</name>
<comment type="caution">
    <text evidence="1">The sequence shown here is derived from an EMBL/GenBank/DDBJ whole genome shotgun (WGS) entry which is preliminary data.</text>
</comment>
<evidence type="ECO:0000313" key="2">
    <source>
        <dbReference type="Proteomes" id="UP001549099"/>
    </source>
</evidence>
<keyword evidence="2" id="KW-1185">Reference proteome</keyword>